<dbReference type="InterPro" id="IPR036318">
    <property type="entry name" value="FAD-bd_PCMH-like_sf"/>
</dbReference>
<dbReference type="Proteomes" id="UP001238163">
    <property type="component" value="Unassembled WGS sequence"/>
</dbReference>
<evidence type="ECO:0000256" key="6">
    <source>
        <dbReference type="ARBA" id="ARBA00022989"/>
    </source>
</evidence>
<keyword evidence="5" id="KW-0677">Repeat</keyword>
<dbReference type="InterPro" id="IPR002550">
    <property type="entry name" value="CNNM"/>
</dbReference>
<feature type="transmembrane region" description="Helical" evidence="11">
    <location>
        <begin position="6"/>
        <end position="26"/>
    </location>
</feature>
<evidence type="ECO:0000259" key="13">
    <source>
        <dbReference type="PROSITE" id="PS51846"/>
    </source>
</evidence>
<evidence type="ECO:0000256" key="5">
    <source>
        <dbReference type="ARBA" id="ARBA00022737"/>
    </source>
</evidence>
<dbReference type="PANTHER" id="PTHR22777:SF32">
    <property type="entry name" value="UPF0053 INNER MEMBRANE PROTEIN YFJD"/>
    <property type="match status" value="1"/>
</dbReference>
<protein>
    <submittedName>
        <fullName evidence="14">Hemolysin</fullName>
    </submittedName>
</protein>
<dbReference type="GO" id="GO:0005886">
    <property type="term" value="C:plasma membrane"/>
    <property type="evidence" value="ECO:0007669"/>
    <property type="project" value="UniProtKB-SubCell"/>
</dbReference>
<dbReference type="RefSeq" id="WP_307264404.1">
    <property type="nucleotide sequence ID" value="NZ_JAUSVL010000001.1"/>
</dbReference>
<accession>A0AAE3VJ45</accession>
<dbReference type="InterPro" id="IPR046342">
    <property type="entry name" value="CBS_dom_sf"/>
</dbReference>
<dbReference type="PROSITE" id="PS51846">
    <property type="entry name" value="CNNM"/>
    <property type="match status" value="1"/>
</dbReference>
<evidence type="ECO:0000256" key="4">
    <source>
        <dbReference type="ARBA" id="ARBA00022692"/>
    </source>
</evidence>
<evidence type="ECO:0000313" key="15">
    <source>
        <dbReference type="Proteomes" id="UP001238163"/>
    </source>
</evidence>
<evidence type="ECO:0000256" key="1">
    <source>
        <dbReference type="ARBA" id="ARBA00004651"/>
    </source>
</evidence>
<feature type="domain" description="CBS" evidence="12">
    <location>
        <begin position="239"/>
        <end position="299"/>
    </location>
</feature>
<dbReference type="SUPFAM" id="SSF56176">
    <property type="entry name" value="FAD-binding/transporter-associated domain-like"/>
    <property type="match status" value="1"/>
</dbReference>
<evidence type="ECO:0000313" key="14">
    <source>
        <dbReference type="EMBL" id="MDQ0291512.1"/>
    </source>
</evidence>
<dbReference type="GO" id="GO:0050660">
    <property type="term" value="F:flavin adenine dinucleotide binding"/>
    <property type="evidence" value="ECO:0007669"/>
    <property type="project" value="InterPro"/>
</dbReference>
<comment type="caution">
    <text evidence="14">The sequence shown here is derived from an EMBL/GenBank/DDBJ whole genome shotgun (WGS) entry which is preliminary data.</text>
</comment>
<dbReference type="PANTHER" id="PTHR22777">
    <property type="entry name" value="HEMOLYSIN-RELATED"/>
    <property type="match status" value="1"/>
</dbReference>
<evidence type="ECO:0000256" key="7">
    <source>
        <dbReference type="ARBA" id="ARBA00023122"/>
    </source>
</evidence>
<keyword evidence="4 10" id="KW-0812">Transmembrane</keyword>
<dbReference type="PROSITE" id="PS51371">
    <property type="entry name" value="CBS"/>
    <property type="match status" value="2"/>
</dbReference>
<evidence type="ECO:0000256" key="10">
    <source>
        <dbReference type="PROSITE-ProRule" id="PRU01193"/>
    </source>
</evidence>
<feature type="transmembrane region" description="Helical" evidence="11">
    <location>
        <begin position="121"/>
        <end position="138"/>
    </location>
</feature>
<sequence length="479" mass="51808">MAIILSFLPILLGIVVLLFFSAFFSSSETALLSLKRAEVKRMGNGGRAEQVAAKLLKRPERLLATILVGNMFVNVLLASLCAALLARLLAIGGGPAQFCESAAARFDMGLSAQTLAGVDEIAGALLNVIIVTPLLMIFGEQTPKVIAYAYAPQLACAAAYPLRFLGVVLAPGIWCLHSLSVFLLRLLGHNSGNSWEALTSDELVASLSAGAAGGATNERERELLQRILRLGAIDVKEIMVPRTELVAVSDTMTLQEAFDKARANRISRMPVYHGDLDDIWGVLSFGDYPRWRNQPEMAMPLGDFRERIGVADEQDAQLTMYSPVYPVYMVPETVKIDRLLTTMRKRSAQFAVVVGEYGGTSGIVTLNDILEEVIGRYSRNGFNEDVLRENNGVILADGRAHLRVLQERFGDAFANDEGSADTIGGLVMEKLGRLPRTGDTVALPGFLVRVNRMAGRRVGSVAITAIALPDSETGEGGRE</sequence>
<dbReference type="InterPro" id="IPR000644">
    <property type="entry name" value="CBS_dom"/>
</dbReference>
<evidence type="ECO:0000256" key="3">
    <source>
        <dbReference type="ARBA" id="ARBA00022475"/>
    </source>
</evidence>
<keyword evidence="15" id="KW-1185">Reference proteome</keyword>
<evidence type="ECO:0000256" key="2">
    <source>
        <dbReference type="ARBA" id="ARBA00006337"/>
    </source>
</evidence>
<comment type="subcellular location">
    <subcellularLocation>
        <location evidence="1">Cell membrane</location>
        <topology evidence="1">Multi-pass membrane protein</topology>
    </subcellularLocation>
</comment>
<reference evidence="14" key="1">
    <citation type="submission" date="2023-07" db="EMBL/GenBank/DDBJ databases">
        <title>Genomic Encyclopedia of Type Strains, Phase IV (KMG-IV): sequencing the most valuable type-strain genomes for metagenomic binning, comparative biology and taxonomic classification.</title>
        <authorList>
            <person name="Goeker M."/>
        </authorList>
    </citation>
    <scope>NUCLEOTIDE SEQUENCE</scope>
    <source>
        <strain evidence="14">DSM 24202</strain>
    </source>
</reference>
<evidence type="ECO:0000259" key="12">
    <source>
        <dbReference type="PROSITE" id="PS51371"/>
    </source>
</evidence>
<dbReference type="Gene3D" id="3.10.580.10">
    <property type="entry name" value="CBS-domain"/>
    <property type="match status" value="1"/>
</dbReference>
<feature type="transmembrane region" description="Helical" evidence="11">
    <location>
        <begin position="62"/>
        <end position="86"/>
    </location>
</feature>
<keyword evidence="6 10" id="KW-1133">Transmembrane helix</keyword>
<feature type="domain" description="CNNM transmembrane" evidence="13">
    <location>
        <begin position="3"/>
        <end position="220"/>
    </location>
</feature>
<dbReference type="Gene3D" id="3.30.465.10">
    <property type="match status" value="1"/>
</dbReference>
<gene>
    <name evidence="14" type="ORF">J3R75_003619</name>
</gene>
<evidence type="ECO:0000256" key="8">
    <source>
        <dbReference type="ARBA" id="ARBA00023136"/>
    </source>
</evidence>
<dbReference type="Pfam" id="PF03471">
    <property type="entry name" value="CorC_HlyC"/>
    <property type="match status" value="1"/>
</dbReference>
<dbReference type="Pfam" id="PF01595">
    <property type="entry name" value="CNNM"/>
    <property type="match status" value="1"/>
</dbReference>
<evidence type="ECO:0000256" key="11">
    <source>
        <dbReference type="SAM" id="Phobius"/>
    </source>
</evidence>
<evidence type="ECO:0000256" key="9">
    <source>
        <dbReference type="PROSITE-ProRule" id="PRU00703"/>
    </source>
</evidence>
<dbReference type="SMART" id="SM01091">
    <property type="entry name" value="CorC_HlyC"/>
    <property type="match status" value="1"/>
</dbReference>
<comment type="similarity">
    <text evidence="2">Belongs to the UPF0053 family.</text>
</comment>
<dbReference type="InterPro" id="IPR016169">
    <property type="entry name" value="FAD-bd_PCMH_sub2"/>
</dbReference>
<keyword evidence="8 10" id="KW-0472">Membrane</keyword>
<dbReference type="InterPro" id="IPR005170">
    <property type="entry name" value="Transptr-assoc_dom"/>
</dbReference>
<dbReference type="AlphaFoldDB" id="A0AAE3VJ45"/>
<keyword evidence="7 9" id="KW-0129">CBS domain</keyword>
<dbReference type="SUPFAM" id="SSF54631">
    <property type="entry name" value="CBS-domain pair"/>
    <property type="match status" value="1"/>
</dbReference>
<dbReference type="Pfam" id="PF00571">
    <property type="entry name" value="CBS"/>
    <property type="match status" value="2"/>
</dbReference>
<dbReference type="CDD" id="cd04590">
    <property type="entry name" value="CBS_pair_CorC_HlyC_assoc"/>
    <property type="match status" value="1"/>
</dbReference>
<keyword evidence="3" id="KW-1003">Cell membrane</keyword>
<dbReference type="EMBL" id="JAUSVL010000001">
    <property type="protein sequence ID" value="MDQ0291512.1"/>
    <property type="molecule type" value="Genomic_DNA"/>
</dbReference>
<name>A0AAE3VJ45_9BACT</name>
<feature type="transmembrane region" description="Helical" evidence="11">
    <location>
        <begin position="168"/>
        <end position="187"/>
    </location>
</feature>
<feature type="domain" description="CBS" evidence="12">
    <location>
        <begin position="321"/>
        <end position="386"/>
    </location>
</feature>
<proteinExistence type="inferred from homology"/>
<organism evidence="14 15">
    <name type="scientific">Oligosphaera ethanolica</name>
    <dbReference type="NCBI Taxonomy" id="760260"/>
    <lineage>
        <taxon>Bacteria</taxon>
        <taxon>Pseudomonadati</taxon>
        <taxon>Lentisphaerota</taxon>
        <taxon>Oligosphaeria</taxon>
        <taxon>Oligosphaerales</taxon>
        <taxon>Oligosphaeraceae</taxon>
        <taxon>Oligosphaera</taxon>
    </lineage>
</organism>
<dbReference type="InterPro" id="IPR044751">
    <property type="entry name" value="Ion_transp-like_CBS"/>
</dbReference>